<evidence type="ECO:0000313" key="1">
    <source>
        <dbReference type="EMBL" id="TYT26564.1"/>
    </source>
</evidence>
<organism evidence="1 2">
    <name type="scientific">Luteimonas viscosa</name>
    <dbReference type="NCBI Taxonomy" id="1132694"/>
    <lineage>
        <taxon>Bacteria</taxon>
        <taxon>Pseudomonadati</taxon>
        <taxon>Pseudomonadota</taxon>
        <taxon>Gammaproteobacteria</taxon>
        <taxon>Lysobacterales</taxon>
        <taxon>Lysobacteraceae</taxon>
        <taxon>Luteimonas</taxon>
    </lineage>
</organism>
<reference evidence="1 2" key="1">
    <citation type="submission" date="2019-08" db="EMBL/GenBank/DDBJ databases">
        <title>Luteimonas viscosus sp. nov., isolated from soil of a sunflower field.</title>
        <authorList>
            <person name="Jianli Z."/>
            <person name="Ying Z."/>
        </authorList>
    </citation>
    <scope>NUCLEOTIDE SEQUENCE [LARGE SCALE GENOMIC DNA]</scope>
    <source>
        <strain evidence="1 2">XBU10</strain>
    </source>
</reference>
<accession>A0A5D4XR76</accession>
<dbReference type="AlphaFoldDB" id="A0A5D4XR76"/>
<name>A0A5D4XR76_9GAMM</name>
<dbReference type="Proteomes" id="UP000324973">
    <property type="component" value="Unassembled WGS sequence"/>
</dbReference>
<dbReference type="OrthoDB" id="42441at2"/>
<gene>
    <name evidence="1" type="ORF">FZO89_09990</name>
</gene>
<dbReference type="EMBL" id="VTFT01000001">
    <property type="protein sequence ID" value="TYT26564.1"/>
    <property type="molecule type" value="Genomic_DNA"/>
</dbReference>
<evidence type="ECO:0008006" key="3">
    <source>
        <dbReference type="Google" id="ProtNLM"/>
    </source>
</evidence>
<comment type="caution">
    <text evidence="1">The sequence shown here is derived from an EMBL/GenBank/DDBJ whole genome shotgun (WGS) entry which is preliminary data.</text>
</comment>
<dbReference type="RefSeq" id="WP_149103115.1">
    <property type="nucleotide sequence ID" value="NZ_VTFT01000001.1"/>
</dbReference>
<evidence type="ECO:0000313" key="2">
    <source>
        <dbReference type="Proteomes" id="UP000324973"/>
    </source>
</evidence>
<sequence>MASRIQIAKPDIVRAFAAGPRILRTHDVAQIFNQQREFWRLTKSTTLHSFLGFMTEKTNLKPVRFAFPNREVSGYTWGDVPLLETLLGLVEGSYYSHYTAVSIHGLTEQVPKTIYLSRERSSGSTVGRQQPKPFDQKAIDSAFSRPPRVSTNEIELQDEQVRVVLLEGAYQGGLGITTGDINLGGERDLHLRYTGLERTLIDIAVRPFYAGGVFEVAKAFERSKDRLSVNTLAAMLHRMAFGYPYHQVIGYYLERAEYKAPLVELFQRQPMERDFYLTHNMGKTSYISRWRLHVPQGF</sequence>
<protein>
    <recommendedName>
        <fullName evidence="3">AbiEi antitoxin C-terminal domain-containing protein</fullName>
    </recommendedName>
</protein>
<keyword evidence="2" id="KW-1185">Reference proteome</keyword>
<proteinExistence type="predicted"/>